<proteinExistence type="predicted"/>
<dbReference type="NCBIfam" id="TIGR03330">
    <property type="entry name" value="SAM_DCase_Bsu"/>
    <property type="match status" value="1"/>
</dbReference>
<keyword evidence="2" id="KW-0210">Decarboxylase</keyword>
<dbReference type="InterPro" id="IPR003826">
    <property type="entry name" value="AdoMetDC_fam_prok"/>
</dbReference>
<evidence type="ECO:0000256" key="2">
    <source>
        <dbReference type="ARBA" id="ARBA00022793"/>
    </source>
</evidence>
<dbReference type="EMBL" id="MN739826">
    <property type="protein sequence ID" value="QHT27679.1"/>
    <property type="molecule type" value="Genomic_DNA"/>
</dbReference>
<evidence type="ECO:0000256" key="7">
    <source>
        <dbReference type="ARBA" id="ARBA00023270"/>
    </source>
</evidence>
<evidence type="ECO:0000256" key="3">
    <source>
        <dbReference type="ARBA" id="ARBA00022813"/>
    </source>
</evidence>
<keyword evidence="4" id="KW-0620">Polyamine biosynthesis</keyword>
<accession>A0A6C0EHC3</accession>
<dbReference type="SUPFAM" id="SSF56276">
    <property type="entry name" value="S-adenosylmethionine decarboxylase"/>
    <property type="match status" value="1"/>
</dbReference>
<evidence type="ECO:0008006" key="10">
    <source>
        <dbReference type="Google" id="ProtNLM"/>
    </source>
</evidence>
<keyword evidence="6" id="KW-0456">Lyase</keyword>
<dbReference type="AlphaFoldDB" id="A0A6C0EHC3"/>
<dbReference type="GO" id="GO:0008295">
    <property type="term" value="P:spermidine biosynthetic process"/>
    <property type="evidence" value="ECO:0007669"/>
    <property type="project" value="InterPro"/>
</dbReference>
<name>A0A6C0EHC3_9ZZZZ</name>
<evidence type="ECO:0000256" key="8">
    <source>
        <dbReference type="ARBA" id="ARBA00023317"/>
    </source>
</evidence>
<organism evidence="9">
    <name type="scientific">viral metagenome</name>
    <dbReference type="NCBI Taxonomy" id="1070528"/>
    <lineage>
        <taxon>unclassified sequences</taxon>
        <taxon>metagenomes</taxon>
        <taxon>organismal metagenomes</taxon>
    </lineage>
</organism>
<evidence type="ECO:0000256" key="1">
    <source>
        <dbReference type="ARBA" id="ARBA00001928"/>
    </source>
</evidence>
<dbReference type="InterPro" id="IPR016067">
    <property type="entry name" value="S-AdoMet_deCO2ase_core"/>
</dbReference>
<dbReference type="PANTHER" id="PTHR33866">
    <property type="entry name" value="S-ADENOSYLMETHIONINE DECARBOXYLASE PROENZYME"/>
    <property type="match status" value="1"/>
</dbReference>
<dbReference type="Pfam" id="PF02675">
    <property type="entry name" value="AdoMet_dc"/>
    <property type="match status" value="1"/>
</dbReference>
<reference evidence="9" key="1">
    <citation type="journal article" date="2020" name="Nature">
        <title>Giant virus diversity and host interactions through global metagenomics.</title>
        <authorList>
            <person name="Schulz F."/>
            <person name="Roux S."/>
            <person name="Paez-Espino D."/>
            <person name="Jungbluth S."/>
            <person name="Walsh D.A."/>
            <person name="Denef V.J."/>
            <person name="McMahon K.D."/>
            <person name="Konstantinidis K.T."/>
            <person name="Eloe-Fadrosh E.A."/>
            <person name="Kyrpides N.C."/>
            <person name="Woyke T."/>
        </authorList>
    </citation>
    <scope>NUCLEOTIDE SEQUENCE</scope>
    <source>
        <strain evidence="9">GVMAG-M-3300023179-33</strain>
    </source>
</reference>
<dbReference type="InterPro" id="IPR017716">
    <property type="entry name" value="S-AdoMet_deCOase_pro-enz"/>
</dbReference>
<keyword evidence="5" id="KW-0865">Zymogen</keyword>
<keyword evidence="3" id="KW-0068">Autocatalytic cleavage</keyword>
<dbReference type="Gene3D" id="3.60.90.10">
    <property type="entry name" value="S-adenosylmethionine decarboxylase"/>
    <property type="match status" value="1"/>
</dbReference>
<sequence>MSVGKHIILDLYDVNNEILQSINTSTLYIFNDFIDHILKTANIHLLSKNIHFFDFNHENKKIDGAFTALYLLSESHLSIHTWPEKRYIAIDIFTCGNCNVEYIAQRFIDYFEPKNKKLTLLERGKYPK</sequence>
<evidence type="ECO:0000256" key="5">
    <source>
        <dbReference type="ARBA" id="ARBA00023145"/>
    </source>
</evidence>
<dbReference type="GO" id="GO:0004014">
    <property type="term" value="F:adenosylmethionine decarboxylase activity"/>
    <property type="evidence" value="ECO:0007669"/>
    <property type="project" value="InterPro"/>
</dbReference>
<dbReference type="GO" id="GO:0005829">
    <property type="term" value="C:cytosol"/>
    <property type="evidence" value="ECO:0007669"/>
    <property type="project" value="TreeGrafter"/>
</dbReference>
<keyword evidence="8" id="KW-0670">Pyruvate</keyword>
<keyword evidence="7" id="KW-0704">Schiff base</keyword>
<evidence type="ECO:0000256" key="6">
    <source>
        <dbReference type="ARBA" id="ARBA00023239"/>
    </source>
</evidence>
<evidence type="ECO:0000256" key="4">
    <source>
        <dbReference type="ARBA" id="ARBA00023115"/>
    </source>
</evidence>
<evidence type="ECO:0000313" key="9">
    <source>
        <dbReference type="EMBL" id="QHT27679.1"/>
    </source>
</evidence>
<comment type="cofactor">
    <cofactor evidence="1">
        <name>pyruvate</name>
        <dbReference type="ChEBI" id="CHEBI:15361"/>
    </cofactor>
</comment>
<protein>
    <recommendedName>
        <fullName evidence="10">S-adenosylmethionine decarboxylase</fullName>
    </recommendedName>
</protein>
<dbReference type="PANTHER" id="PTHR33866:SF2">
    <property type="entry name" value="S-ADENOSYLMETHIONINE DECARBOXYLASE PROENZYME"/>
    <property type="match status" value="1"/>
</dbReference>